<dbReference type="KEGG" id="pavi:110758740"/>
<reference evidence="2" key="1">
    <citation type="submission" date="2025-08" db="UniProtKB">
        <authorList>
            <consortium name="RefSeq"/>
        </authorList>
    </citation>
    <scope>IDENTIFICATION</scope>
</reference>
<protein>
    <submittedName>
        <fullName evidence="2">Uncharacterized protein LOC110758740</fullName>
    </submittedName>
</protein>
<organism evidence="1 2">
    <name type="scientific">Prunus avium</name>
    <name type="common">Cherry</name>
    <name type="synonym">Cerasus avium</name>
    <dbReference type="NCBI Taxonomy" id="42229"/>
    <lineage>
        <taxon>Eukaryota</taxon>
        <taxon>Viridiplantae</taxon>
        <taxon>Streptophyta</taxon>
        <taxon>Embryophyta</taxon>
        <taxon>Tracheophyta</taxon>
        <taxon>Spermatophyta</taxon>
        <taxon>Magnoliopsida</taxon>
        <taxon>eudicotyledons</taxon>
        <taxon>Gunneridae</taxon>
        <taxon>Pentapetalae</taxon>
        <taxon>rosids</taxon>
        <taxon>fabids</taxon>
        <taxon>Rosales</taxon>
        <taxon>Rosaceae</taxon>
        <taxon>Amygdaloideae</taxon>
        <taxon>Amygdaleae</taxon>
        <taxon>Prunus</taxon>
    </lineage>
</organism>
<keyword evidence="1" id="KW-1185">Reference proteome</keyword>
<dbReference type="PANTHER" id="PTHR46168:SF9">
    <property type="entry name" value="ARMADILLO REPEAT ONLY 2"/>
    <property type="match status" value="1"/>
</dbReference>
<dbReference type="AlphaFoldDB" id="A0A6P5SQ16"/>
<dbReference type="PANTHER" id="PTHR46168">
    <property type="entry name" value="ARMADILLO REPEAT ONLY 4"/>
    <property type="match status" value="1"/>
</dbReference>
<proteinExistence type="predicted"/>
<sequence length="191" mass="21638">MEIMEMVEKDAELRRCAFNPSSPAWKCVIYQLLLKIMEKTEKEDLHLVCISAIGNLTRTFEEKETRMIGPLVRFLDVGESGVTFYAPTAACIALTKFACTDNYFHFEHSKAIISAGGAKHFNQDSVSRGRDFSVSPGKYCSTLLYVSESEELAQAEVLAALSWASKQSFMTKYEELNRLMSKESQQSYDQR</sequence>
<name>A0A6P5SQ16_PRUAV</name>
<evidence type="ECO:0000313" key="2">
    <source>
        <dbReference type="RefSeq" id="XP_021816352.1"/>
    </source>
</evidence>
<gene>
    <name evidence="2" type="primary">LOC110758740</name>
</gene>
<dbReference type="GeneID" id="110758740"/>
<evidence type="ECO:0000313" key="1">
    <source>
        <dbReference type="Proteomes" id="UP000515124"/>
    </source>
</evidence>
<dbReference type="RefSeq" id="XP_021816352.1">
    <property type="nucleotide sequence ID" value="XM_021960660.1"/>
</dbReference>
<accession>A0A6P5SQ16</accession>
<dbReference type="Proteomes" id="UP000515124">
    <property type="component" value="Unplaced"/>
</dbReference>